<dbReference type="InterPro" id="IPR006912">
    <property type="entry name" value="Harbinger_derived_prot"/>
</dbReference>
<evidence type="ECO:0000313" key="2">
    <source>
        <dbReference type="Proteomes" id="UP000655225"/>
    </source>
</evidence>
<comment type="caution">
    <text evidence="1">The sequence shown here is derived from an EMBL/GenBank/DDBJ whole genome shotgun (WGS) entry which is preliminary data.</text>
</comment>
<name>A0A835CYT3_TETSI</name>
<dbReference type="Pfam" id="PF04827">
    <property type="entry name" value="Plant_tran"/>
    <property type="match status" value="1"/>
</dbReference>
<evidence type="ECO:0000313" key="1">
    <source>
        <dbReference type="EMBL" id="KAF8364697.1"/>
    </source>
</evidence>
<dbReference type="AlphaFoldDB" id="A0A835CYT3"/>
<dbReference type="OMA" id="FCHIVFE"/>
<dbReference type="EMBL" id="JABCRI010001343">
    <property type="protein sequence ID" value="KAF8364697.1"/>
    <property type="molecule type" value="Genomic_DNA"/>
</dbReference>
<sequence>MLRDDFDDDLEIITGAMEGGSTSHCGGTQRRRSIMRNRLQAHKRLMLDYFVESPVYPPRLFRRRFRMRCPLFCHIVFEVEDHQPYFIQQRNAARTLGFSSIQKITDVLRMLAYGVIDDYVDEYLRTSETTAMESLKLSAEAVVSLYSDQYLRSPTTHDIARLLADDKSRGYPGMSIDCMHWKYGEVCILAISAKQLLS</sequence>
<keyword evidence="2" id="KW-1185">Reference proteome</keyword>
<gene>
    <name evidence="1" type="ORF">HHK36_033377</name>
</gene>
<dbReference type="OrthoDB" id="124998at2759"/>
<accession>A0A835CYT3</accession>
<dbReference type="Proteomes" id="UP000655225">
    <property type="component" value="Unassembled WGS sequence"/>
</dbReference>
<dbReference type="PANTHER" id="PTHR47150">
    <property type="entry name" value="OS12G0169200 PROTEIN"/>
    <property type="match status" value="1"/>
</dbReference>
<organism evidence="1 2">
    <name type="scientific">Tetracentron sinense</name>
    <name type="common">Spur-leaf</name>
    <dbReference type="NCBI Taxonomy" id="13715"/>
    <lineage>
        <taxon>Eukaryota</taxon>
        <taxon>Viridiplantae</taxon>
        <taxon>Streptophyta</taxon>
        <taxon>Embryophyta</taxon>
        <taxon>Tracheophyta</taxon>
        <taxon>Spermatophyta</taxon>
        <taxon>Magnoliopsida</taxon>
        <taxon>Trochodendrales</taxon>
        <taxon>Trochodendraceae</taxon>
        <taxon>Tetracentron</taxon>
    </lineage>
</organism>
<evidence type="ECO:0008006" key="3">
    <source>
        <dbReference type="Google" id="ProtNLM"/>
    </source>
</evidence>
<dbReference type="PANTHER" id="PTHR47150:SF7">
    <property type="entry name" value="NUCLEASE"/>
    <property type="match status" value="1"/>
</dbReference>
<proteinExistence type="predicted"/>
<protein>
    <recommendedName>
        <fullName evidence="3">Nuclease HARBI1</fullName>
    </recommendedName>
</protein>
<reference evidence="1 2" key="1">
    <citation type="submission" date="2020-04" db="EMBL/GenBank/DDBJ databases">
        <title>Plant Genome Project.</title>
        <authorList>
            <person name="Zhang R.-G."/>
        </authorList>
    </citation>
    <scope>NUCLEOTIDE SEQUENCE [LARGE SCALE GENOMIC DNA]</scope>
    <source>
        <strain evidence="1">YNK0</strain>
        <tissue evidence="1">Leaf</tissue>
    </source>
</reference>